<organism evidence="1 2">
    <name type="scientific">Camelliibacillus cellulosilyticus</name>
    <dbReference type="NCBI Taxonomy" id="2174486"/>
    <lineage>
        <taxon>Bacteria</taxon>
        <taxon>Bacillati</taxon>
        <taxon>Bacillota</taxon>
        <taxon>Bacilli</taxon>
        <taxon>Bacillales</taxon>
        <taxon>Sporolactobacillaceae</taxon>
        <taxon>Camelliibacillus</taxon>
    </lineage>
</organism>
<evidence type="ECO:0000313" key="1">
    <source>
        <dbReference type="EMBL" id="MFC4620167.1"/>
    </source>
</evidence>
<dbReference type="Proteomes" id="UP001596022">
    <property type="component" value="Unassembled WGS sequence"/>
</dbReference>
<gene>
    <name evidence="1" type="ORF">ACFO4N_15755</name>
</gene>
<protein>
    <recommendedName>
        <fullName evidence="3">Spore coat protein</fullName>
    </recommendedName>
</protein>
<sequence>MAYDPWGASMGMAPGVPYAYPSYNVGPMVRGPYPPGEERAFPFYGYPFFPFYGGFYRPWFRPWGGWWW</sequence>
<evidence type="ECO:0008006" key="3">
    <source>
        <dbReference type="Google" id="ProtNLM"/>
    </source>
</evidence>
<dbReference type="EMBL" id="JBHSFW010000016">
    <property type="protein sequence ID" value="MFC4620167.1"/>
    <property type="molecule type" value="Genomic_DNA"/>
</dbReference>
<name>A0ABV9GQ84_9BACL</name>
<evidence type="ECO:0000313" key="2">
    <source>
        <dbReference type="Proteomes" id="UP001596022"/>
    </source>
</evidence>
<reference evidence="2" key="1">
    <citation type="journal article" date="2019" name="Int. J. Syst. Evol. Microbiol.">
        <title>The Global Catalogue of Microorganisms (GCM) 10K type strain sequencing project: providing services to taxonomists for standard genome sequencing and annotation.</title>
        <authorList>
            <consortium name="The Broad Institute Genomics Platform"/>
            <consortium name="The Broad Institute Genome Sequencing Center for Infectious Disease"/>
            <person name="Wu L."/>
            <person name="Ma J."/>
        </authorList>
    </citation>
    <scope>NUCLEOTIDE SEQUENCE [LARGE SCALE GENOMIC DNA]</scope>
    <source>
        <strain evidence="2">CGMCC 1.16306</strain>
    </source>
</reference>
<keyword evidence="2" id="KW-1185">Reference proteome</keyword>
<accession>A0ABV9GQ84</accession>
<proteinExistence type="predicted"/>
<comment type="caution">
    <text evidence="1">The sequence shown here is derived from an EMBL/GenBank/DDBJ whole genome shotgun (WGS) entry which is preliminary data.</text>
</comment>
<dbReference type="RefSeq" id="WP_376847280.1">
    <property type="nucleotide sequence ID" value="NZ_JBHSFW010000016.1"/>
</dbReference>